<dbReference type="AlphaFoldDB" id="A0A1W6BXH3"/>
<dbReference type="InterPro" id="IPR020019">
    <property type="entry name" value="AcTrfase_PglD-like"/>
</dbReference>
<organism evidence="5 6">
    <name type="scientific">Campylobacter cuniculorum DSM 23162 = LMG 24588</name>
    <dbReference type="NCBI Taxonomy" id="1121267"/>
    <lineage>
        <taxon>Bacteria</taxon>
        <taxon>Pseudomonadati</taxon>
        <taxon>Campylobacterota</taxon>
        <taxon>Epsilonproteobacteria</taxon>
        <taxon>Campylobacterales</taxon>
        <taxon>Campylobacteraceae</taxon>
        <taxon>Campylobacter</taxon>
    </lineage>
</organism>
<sequence>MEKTEKIYIYGNSGHGAVCEDVARAMGYKECLFLDDNKGTAFDENLPKHDMFIAIGDNATRKKIYEKVVKYGFKVVNLIHPSAVISSSASLAKSGILVMPLVVINAQSKISKGVILNSSCVIEHECEIGEFSHISVGAKIAGNVKIGKLCFLGVNSSVLPNLSLADESILGGGALLTKSIESKDILVGIPAKTLKKDKK</sequence>
<dbReference type="PANTHER" id="PTHR43300:SF7">
    <property type="entry name" value="UDP-N-ACETYLBACILLOSAMINE N-ACETYLTRANSFERASE"/>
    <property type="match status" value="1"/>
</dbReference>
<feature type="site" description="Increases basicity of active site His" evidence="2">
    <location>
        <position position="125"/>
    </location>
</feature>
<dbReference type="Pfam" id="PF17836">
    <property type="entry name" value="PglD_N"/>
    <property type="match status" value="1"/>
</dbReference>
<dbReference type="eggNOG" id="COG0110">
    <property type="taxonomic scope" value="Bacteria"/>
</dbReference>
<feature type="active site" description="Proton acceptor" evidence="2">
    <location>
        <position position="124"/>
    </location>
</feature>
<comment type="similarity">
    <text evidence="1">Belongs to the transferase hexapeptide repeat family.</text>
</comment>
<name>A0A1W6BXH3_9BACT</name>
<dbReference type="OrthoDB" id="9801456at2"/>
<dbReference type="EMBL" id="CP020867">
    <property type="protein sequence ID" value="ARJ56767.1"/>
    <property type="molecule type" value="Genomic_DNA"/>
</dbReference>
<evidence type="ECO:0000256" key="2">
    <source>
        <dbReference type="PIRSR" id="PIRSR620019-1"/>
    </source>
</evidence>
<evidence type="ECO:0000313" key="5">
    <source>
        <dbReference type="EMBL" id="ARJ56767.1"/>
    </source>
</evidence>
<dbReference type="InterPro" id="IPR041561">
    <property type="entry name" value="PglD_N"/>
</dbReference>
<dbReference type="Proteomes" id="UP000192902">
    <property type="component" value="Chromosome"/>
</dbReference>
<feature type="binding site" evidence="3">
    <location>
        <position position="172"/>
    </location>
    <ligand>
        <name>acetyl-CoA</name>
        <dbReference type="ChEBI" id="CHEBI:57288"/>
    </ligand>
</feature>
<keyword evidence="5" id="KW-0012">Acyltransferase</keyword>
<proteinExistence type="inferred from homology"/>
<feature type="binding site" evidence="3">
    <location>
        <position position="56"/>
    </location>
    <ligand>
        <name>substrate</name>
    </ligand>
</feature>
<dbReference type="CDD" id="cd03360">
    <property type="entry name" value="LbH_AT_putative"/>
    <property type="match status" value="1"/>
</dbReference>
<dbReference type="InterPro" id="IPR050179">
    <property type="entry name" value="Trans_hexapeptide_repeat"/>
</dbReference>
<feature type="domain" description="PglD N-terminal" evidence="4">
    <location>
        <begin position="6"/>
        <end position="68"/>
    </location>
</feature>
<dbReference type="Gene3D" id="2.160.10.10">
    <property type="entry name" value="Hexapeptide repeat proteins"/>
    <property type="match status" value="1"/>
</dbReference>
<dbReference type="RefSeq" id="WP_027305724.1">
    <property type="nucleotide sequence ID" value="NZ_CP020867.1"/>
</dbReference>
<evidence type="ECO:0000259" key="4">
    <source>
        <dbReference type="Pfam" id="PF17836"/>
    </source>
</evidence>
<accession>A0A1W6BXH3</accession>
<dbReference type="SUPFAM" id="SSF51161">
    <property type="entry name" value="Trimeric LpxA-like enzymes"/>
    <property type="match status" value="1"/>
</dbReference>
<evidence type="ECO:0000313" key="6">
    <source>
        <dbReference type="Proteomes" id="UP000192902"/>
    </source>
</evidence>
<evidence type="ECO:0000256" key="1">
    <source>
        <dbReference type="ARBA" id="ARBA00007274"/>
    </source>
</evidence>
<dbReference type="PANTHER" id="PTHR43300">
    <property type="entry name" value="ACETYLTRANSFERASE"/>
    <property type="match status" value="1"/>
</dbReference>
<dbReference type="EC" id="2.3.1.203" evidence="5"/>
<evidence type="ECO:0000256" key="3">
    <source>
        <dbReference type="PIRSR" id="PIRSR620019-2"/>
    </source>
</evidence>
<dbReference type="InterPro" id="IPR011004">
    <property type="entry name" value="Trimer_LpxA-like_sf"/>
</dbReference>
<reference evidence="5 6" key="1">
    <citation type="submission" date="2017-04" db="EMBL/GenBank/DDBJ databases">
        <title>Complete genome sequence of the Campylobacter cuniculorum type strain LMG24588.</title>
        <authorList>
            <person name="Miller W.G."/>
            <person name="Yee E."/>
            <person name="Revez J."/>
            <person name="Bono J.L."/>
            <person name="Rossi M."/>
        </authorList>
    </citation>
    <scope>NUCLEOTIDE SEQUENCE [LARGE SCALE GENOMIC DNA]</scope>
    <source>
        <strain evidence="5 6">LMG 24588</strain>
    </source>
</reference>
<gene>
    <name evidence="5" type="primary">pglD</name>
    <name evidence="5" type="ORF">CCUN_1174</name>
</gene>
<feature type="binding site" evidence="3">
    <location>
        <begin position="35"/>
        <end position="36"/>
    </location>
    <ligand>
        <name>substrate</name>
    </ligand>
</feature>
<dbReference type="KEGG" id="ccun:CCUN_1174"/>
<protein>
    <submittedName>
        <fullName evidence="5">UDP-4-amino-4, 6-dideoxy-alpha-D-N-acetyl-D-glucosamine N-acetyltransferase</fullName>
        <ecNumber evidence="5">2.3.1.203</ecNumber>
    </submittedName>
</protein>
<feature type="binding site" evidence="3">
    <location>
        <begin position="13"/>
        <end position="15"/>
    </location>
    <ligand>
        <name>substrate</name>
    </ligand>
</feature>
<dbReference type="Gene3D" id="3.40.50.20">
    <property type="match status" value="1"/>
</dbReference>
<keyword evidence="5" id="KW-0808">Transferase</keyword>
<feature type="binding site" evidence="3">
    <location>
        <position position="133"/>
    </location>
    <ligand>
        <name>acetyl-CoA</name>
        <dbReference type="ChEBI" id="CHEBI:57288"/>
    </ligand>
</feature>
<dbReference type="STRING" id="1121267.CCUN_1174"/>
<dbReference type="NCBIfam" id="TIGR03570">
    <property type="entry name" value="NeuD_NnaD"/>
    <property type="match status" value="1"/>
</dbReference>
<dbReference type="GO" id="GO:0016746">
    <property type="term" value="F:acyltransferase activity"/>
    <property type="evidence" value="ECO:0007669"/>
    <property type="project" value="UniProtKB-KW"/>
</dbReference>